<evidence type="ECO:0000313" key="3">
    <source>
        <dbReference type="Proteomes" id="UP000655044"/>
    </source>
</evidence>
<dbReference type="RefSeq" id="WP_068922939.1">
    <property type="nucleotide sequence ID" value="NZ_BMQP01000002.1"/>
</dbReference>
<reference evidence="2" key="1">
    <citation type="submission" date="2021-01" db="EMBL/GenBank/DDBJ databases">
        <title>Whole genome shotgun sequence of Planobispora rosea NBRC 15558.</title>
        <authorList>
            <person name="Komaki H."/>
            <person name="Tamura T."/>
        </authorList>
    </citation>
    <scope>NUCLEOTIDE SEQUENCE</scope>
    <source>
        <strain evidence="2">NBRC 15558</strain>
    </source>
</reference>
<feature type="transmembrane region" description="Helical" evidence="1">
    <location>
        <begin position="145"/>
        <end position="164"/>
    </location>
</feature>
<keyword evidence="1" id="KW-0812">Transmembrane</keyword>
<dbReference type="OrthoDB" id="3531963at2"/>
<feature type="transmembrane region" description="Helical" evidence="1">
    <location>
        <begin position="114"/>
        <end position="133"/>
    </location>
</feature>
<evidence type="ECO:0008006" key="4">
    <source>
        <dbReference type="Google" id="ProtNLM"/>
    </source>
</evidence>
<protein>
    <recommendedName>
        <fullName evidence="4">ABC transporter</fullName>
    </recommendedName>
</protein>
<sequence length="208" mass="21042">MLVIRLLRPVARAVDWTPLAAAGVLVVLLVSLIGTGSALDPEISLMLLRMAGVLLGTAAGFAVVDAMDASTAAAPAPRGLRHRIRCALGGLTAAAFWAVACAVAVARLPQGGTFPVPGAAVEAAACVAAGLLAASVAGRVHQGKAAALAGTGGLLGVVAVSLALRGPYRPWIYPDEDTWGVVHRGWLAALALLLLALDLTGRGPRRTR</sequence>
<comment type="caution">
    <text evidence="2">The sequence shown here is derived from an EMBL/GenBank/DDBJ whole genome shotgun (WGS) entry which is preliminary data.</text>
</comment>
<organism evidence="2 3">
    <name type="scientific">Planobispora rosea</name>
    <dbReference type="NCBI Taxonomy" id="35762"/>
    <lineage>
        <taxon>Bacteria</taxon>
        <taxon>Bacillati</taxon>
        <taxon>Actinomycetota</taxon>
        <taxon>Actinomycetes</taxon>
        <taxon>Streptosporangiales</taxon>
        <taxon>Streptosporangiaceae</taxon>
        <taxon>Planobispora</taxon>
    </lineage>
</organism>
<feature type="transmembrane region" description="Helical" evidence="1">
    <location>
        <begin position="88"/>
        <end position="108"/>
    </location>
</feature>
<keyword evidence="1" id="KW-0472">Membrane</keyword>
<gene>
    <name evidence="2" type="ORF">Pro02_21830</name>
</gene>
<feature type="transmembrane region" description="Helical" evidence="1">
    <location>
        <begin position="184"/>
        <end position="201"/>
    </location>
</feature>
<evidence type="ECO:0000313" key="2">
    <source>
        <dbReference type="EMBL" id="GIH83775.1"/>
    </source>
</evidence>
<dbReference type="EMBL" id="BOOI01000017">
    <property type="protein sequence ID" value="GIH83775.1"/>
    <property type="molecule type" value="Genomic_DNA"/>
</dbReference>
<proteinExistence type="predicted"/>
<feature type="transmembrane region" description="Helical" evidence="1">
    <location>
        <begin position="48"/>
        <end position="67"/>
    </location>
</feature>
<dbReference type="Proteomes" id="UP000655044">
    <property type="component" value="Unassembled WGS sequence"/>
</dbReference>
<keyword evidence="3" id="KW-1185">Reference proteome</keyword>
<keyword evidence="1" id="KW-1133">Transmembrane helix</keyword>
<accession>A0A8J3RYR8</accession>
<evidence type="ECO:0000256" key="1">
    <source>
        <dbReference type="SAM" id="Phobius"/>
    </source>
</evidence>
<dbReference type="AlphaFoldDB" id="A0A8J3RYR8"/>
<name>A0A8J3RYR8_PLARO</name>